<sequence>HAYNLLEREYLPLFMHSHAYFAHLCGTRSSQGYQKNATNSPGISRHRRTDSSSSATFSPFKSRISKAQADEVSGMSQSVSSLEGLTSSFRDLSAWRVSIPCVEQRLDHV</sequence>
<protein>
    <submittedName>
        <fullName evidence="2">Uncharacterized protein</fullName>
    </submittedName>
</protein>
<feature type="non-terminal residue" evidence="2">
    <location>
        <position position="109"/>
    </location>
</feature>
<feature type="non-terminal residue" evidence="2">
    <location>
        <position position="1"/>
    </location>
</feature>
<reference evidence="2 3" key="1">
    <citation type="journal article" date="2024" name="BMC Genomics">
        <title>Genome assembly of redclaw crayfish (Cherax quadricarinatus) provides insights into its immune adaptation and hypoxia tolerance.</title>
        <authorList>
            <person name="Liu Z."/>
            <person name="Zheng J."/>
            <person name="Li H."/>
            <person name="Fang K."/>
            <person name="Wang S."/>
            <person name="He J."/>
            <person name="Zhou D."/>
            <person name="Weng S."/>
            <person name="Chi M."/>
            <person name="Gu Z."/>
            <person name="He J."/>
            <person name="Li F."/>
            <person name="Wang M."/>
        </authorList>
    </citation>
    <scope>NUCLEOTIDE SEQUENCE [LARGE SCALE GENOMIC DNA]</scope>
    <source>
        <strain evidence="2">ZL_2023a</strain>
    </source>
</reference>
<evidence type="ECO:0000256" key="1">
    <source>
        <dbReference type="SAM" id="MobiDB-lite"/>
    </source>
</evidence>
<comment type="caution">
    <text evidence="2">The sequence shown here is derived from an EMBL/GenBank/DDBJ whole genome shotgun (WGS) entry which is preliminary data.</text>
</comment>
<accession>A0AAW0XIG7</accession>
<dbReference type="AlphaFoldDB" id="A0AAW0XIG7"/>
<organism evidence="2 3">
    <name type="scientific">Cherax quadricarinatus</name>
    <name type="common">Australian red claw crayfish</name>
    <dbReference type="NCBI Taxonomy" id="27406"/>
    <lineage>
        <taxon>Eukaryota</taxon>
        <taxon>Metazoa</taxon>
        <taxon>Ecdysozoa</taxon>
        <taxon>Arthropoda</taxon>
        <taxon>Crustacea</taxon>
        <taxon>Multicrustacea</taxon>
        <taxon>Malacostraca</taxon>
        <taxon>Eumalacostraca</taxon>
        <taxon>Eucarida</taxon>
        <taxon>Decapoda</taxon>
        <taxon>Pleocyemata</taxon>
        <taxon>Astacidea</taxon>
        <taxon>Parastacoidea</taxon>
        <taxon>Parastacidae</taxon>
        <taxon>Cherax</taxon>
    </lineage>
</organism>
<evidence type="ECO:0000313" key="2">
    <source>
        <dbReference type="EMBL" id="KAK8744221.1"/>
    </source>
</evidence>
<feature type="compositionally biased region" description="Low complexity" evidence="1">
    <location>
        <begin position="51"/>
        <end position="62"/>
    </location>
</feature>
<feature type="region of interest" description="Disordered" evidence="1">
    <location>
        <begin position="30"/>
        <end position="62"/>
    </location>
</feature>
<dbReference type="Proteomes" id="UP001445076">
    <property type="component" value="Unassembled WGS sequence"/>
</dbReference>
<proteinExistence type="predicted"/>
<feature type="compositionally biased region" description="Polar residues" evidence="1">
    <location>
        <begin position="30"/>
        <end position="42"/>
    </location>
</feature>
<name>A0AAW0XIG7_CHEQU</name>
<dbReference type="EMBL" id="JARKIK010000023">
    <property type="protein sequence ID" value="KAK8744221.1"/>
    <property type="molecule type" value="Genomic_DNA"/>
</dbReference>
<evidence type="ECO:0000313" key="3">
    <source>
        <dbReference type="Proteomes" id="UP001445076"/>
    </source>
</evidence>
<gene>
    <name evidence="2" type="ORF">OTU49_001063</name>
</gene>
<keyword evidence="3" id="KW-1185">Reference proteome</keyword>